<protein>
    <submittedName>
        <fullName evidence="1">Uncharacterized protein</fullName>
    </submittedName>
</protein>
<reference evidence="1 2" key="1">
    <citation type="submission" date="2019-06" db="EMBL/GenBank/DDBJ databases">
        <title>Complete genome sequence of Ensifer mexicanus ITTG R7 isolated from nodules of Acacia angustissima (Mill.) Kuntze.</title>
        <authorList>
            <person name="Rincon-Rosales R."/>
            <person name="Rogel M.A."/>
            <person name="Guerrero G."/>
            <person name="Rincon-Molina C.I."/>
            <person name="Lopez-Lopez A."/>
            <person name="Martinez-Romero E."/>
        </authorList>
    </citation>
    <scope>NUCLEOTIDE SEQUENCE [LARGE SCALE GENOMIC DNA]</scope>
    <source>
        <strain evidence="1 2">ITTG R7</strain>
    </source>
</reference>
<dbReference type="AlphaFoldDB" id="A0A859QK67"/>
<gene>
    <name evidence="1" type="ORF">FKV68_09950</name>
</gene>
<evidence type="ECO:0000313" key="1">
    <source>
        <dbReference type="EMBL" id="QLL61747.1"/>
    </source>
</evidence>
<dbReference type="KEGG" id="emx:FKV68_09950"/>
<dbReference type="EMBL" id="CP041238">
    <property type="protein sequence ID" value="QLL61747.1"/>
    <property type="molecule type" value="Genomic_DNA"/>
</dbReference>
<keyword evidence="2" id="KW-1185">Reference proteome</keyword>
<sequence length="120" mass="12996">MHQPKGIWGVRRRLSIARLAFFSTDGCEQTAGKKRGPQENLGPCSCEGNKNLQRGTAAAVALGGEATKDASAGFGMLFFWARSNHLICMTAMSCAHSCTFLRRTMPPASGCLLLRQNICF</sequence>
<evidence type="ECO:0000313" key="2">
    <source>
        <dbReference type="Proteomes" id="UP000510721"/>
    </source>
</evidence>
<name>A0A859QK67_9HYPH</name>
<proteinExistence type="predicted"/>
<organism evidence="1 2">
    <name type="scientific">Sinorhizobium mexicanum</name>
    <dbReference type="NCBI Taxonomy" id="375549"/>
    <lineage>
        <taxon>Bacteria</taxon>
        <taxon>Pseudomonadati</taxon>
        <taxon>Pseudomonadota</taxon>
        <taxon>Alphaproteobacteria</taxon>
        <taxon>Hyphomicrobiales</taxon>
        <taxon>Rhizobiaceae</taxon>
        <taxon>Sinorhizobium/Ensifer group</taxon>
        <taxon>Sinorhizobium</taxon>
    </lineage>
</organism>
<accession>A0A859QK67</accession>
<dbReference type="Proteomes" id="UP000510721">
    <property type="component" value="Chromosome"/>
</dbReference>